<dbReference type="PANTHER" id="PTHR13847">
    <property type="entry name" value="SARCOSINE DEHYDROGENASE-RELATED"/>
    <property type="match status" value="1"/>
</dbReference>
<dbReference type="Gene3D" id="3.30.9.10">
    <property type="entry name" value="D-Amino Acid Oxidase, subunit A, domain 2"/>
    <property type="match status" value="1"/>
</dbReference>
<dbReference type="PANTHER" id="PTHR13847:SF287">
    <property type="entry name" value="FAD-DEPENDENT OXIDOREDUCTASE DOMAIN-CONTAINING PROTEIN 1"/>
    <property type="match status" value="1"/>
</dbReference>
<dbReference type="Pfam" id="PF01266">
    <property type="entry name" value="DAO"/>
    <property type="match status" value="1"/>
</dbReference>
<dbReference type="SUPFAM" id="SSF51905">
    <property type="entry name" value="FAD/NAD(P)-binding domain"/>
    <property type="match status" value="1"/>
</dbReference>
<dbReference type="InterPro" id="IPR006076">
    <property type="entry name" value="FAD-dep_OxRdtase"/>
</dbReference>
<name>A0ABT0S6E5_9SPHN</name>
<evidence type="ECO:0000313" key="3">
    <source>
        <dbReference type="EMBL" id="MCL6739951.1"/>
    </source>
</evidence>
<comment type="caution">
    <text evidence="3">The sequence shown here is derived from an EMBL/GenBank/DDBJ whole genome shotgun (WGS) entry which is preliminary data.</text>
</comment>
<proteinExistence type="predicted"/>
<sequence>MERVDVLIVGGGIAGASLGARLASHVSVLIIEAEDLCGRHATGRSAAFWQASLGGETPERQLSLASKPMFDANWPGSDAPLLRPRGAVHLTGPCGERFEDIDNLAGEHRPVHLSRAEIDRLIPGLREQWTGAWYEASCADIEVAAFHDSCLRAVKRLGGQVRTDVALLSAKGSAEGWRVETNQGSIEAGVAVNAAGAWGDEVARRAGVDTLGLEPLQRTVVQLRVGRKGLRDIPFVTDSHDSFYFKGEGDNSVWVCPLDETPVEPGDAAPEELDVATAIDRFEQAVDWPVEAVERKWAGLRTFAPDRGMKFGFDPVKAGFFWCVGQGGMGIQTAPAASLLCAALIMGESMPGELSAIDPAEFEPRGLRN</sequence>
<dbReference type="Proteomes" id="UP001165383">
    <property type="component" value="Unassembled WGS sequence"/>
</dbReference>
<accession>A0ABT0S6E5</accession>
<protein>
    <submittedName>
        <fullName evidence="3">FAD-binding oxidoreductase</fullName>
    </submittedName>
</protein>
<gene>
    <name evidence="3" type="ORF">LZ518_02205</name>
</gene>
<evidence type="ECO:0000259" key="2">
    <source>
        <dbReference type="Pfam" id="PF01266"/>
    </source>
</evidence>
<evidence type="ECO:0000313" key="4">
    <source>
        <dbReference type="Proteomes" id="UP001165383"/>
    </source>
</evidence>
<dbReference type="InterPro" id="IPR036188">
    <property type="entry name" value="FAD/NAD-bd_sf"/>
</dbReference>
<reference evidence="3" key="1">
    <citation type="submission" date="2022-05" db="EMBL/GenBank/DDBJ databases">
        <authorList>
            <person name="Jo J.-H."/>
            <person name="Im W.-T."/>
        </authorList>
    </citation>
    <scope>NUCLEOTIDE SEQUENCE</scope>
    <source>
        <strain evidence="3">RB56-2</strain>
    </source>
</reference>
<keyword evidence="4" id="KW-1185">Reference proteome</keyword>
<dbReference type="Gene3D" id="3.50.50.60">
    <property type="entry name" value="FAD/NAD(P)-binding domain"/>
    <property type="match status" value="1"/>
</dbReference>
<dbReference type="RefSeq" id="WP_249914412.1">
    <property type="nucleotide sequence ID" value="NZ_JAMGBB010000001.1"/>
</dbReference>
<evidence type="ECO:0000256" key="1">
    <source>
        <dbReference type="ARBA" id="ARBA00023002"/>
    </source>
</evidence>
<dbReference type="EMBL" id="JAMGBB010000001">
    <property type="protein sequence ID" value="MCL6739951.1"/>
    <property type="molecule type" value="Genomic_DNA"/>
</dbReference>
<keyword evidence="1" id="KW-0560">Oxidoreductase</keyword>
<organism evidence="3 4">
    <name type="scientific">Sphingomonas brevis</name>
    <dbReference type="NCBI Taxonomy" id="2908206"/>
    <lineage>
        <taxon>Bacteria</taxon>
        <taxon>Pseudomonadati</taxon>
        <taxon>Pseudomonadota</taxon>
        <taxon>Alphaproteobacteria</taxon>
        <taxon>Sphingomonadales</taxon>
        <taxon>Sphingomonadaceae</taxon>
        <taxon>Sphingomonas</taxon>
    </lineage>
</organism>
<feature type="domain" description="FAD dependent oxidoreductase" evidence="2">
    <location>
        <begin position="5"/>
        <end position="343"/>
    </location>
</feature>